<organism evidence="2 3">
    <name type="scientific">Psychracetigena formicireducens</name>
    <dbReference type="NCBI Taxonomy" id="2986056"/>
    <lineage>
        <taxon>Bacteria</taxon>
        <taxon>Bacillati</taxon>
        <taxon>Candidatus Lithacetigenota</taxon>
        <taxon>Candidatus Psychracetigena</taxon>
    </lineage>
</organism>
<sequence length="140" mass="16084">MIMDYILYTYIALAIAFLSFLLFLIIFFQRYKPKITNLPQLISKIEEMDRILQELKKSDTRSLKGVCLTRFMPFNESIEGSGCSLGTLNKEGDGFIITSLTSREGSRIYIKEVVSGNPQTTLSKEEEEILKETWKRARNG</sequence>
<gene>
    <name evidence="2" type="ORF">DDT42_00419</name>
</gene>
<reference evidence="2 3" key="1">
    <citation type="journal article" date="2021" name="bioRxiv">
        <title>Unique metabolic strategies in Hadean analogues reveal hints for primordial physiology.</title>
        <authorList>
            <person name="Nobu M.K."/>
            <person name="Nakai R."/>
            <person name="Tamazawa S."/>
            <person name="Mori H."/>
            <person name="Toyoda A."/>
            <person name="Ijiri A."/>
            <person name="Suzuki S."/>
            <person name="Kurokawa K."/>
            <person name="Kamagata Y."/>
            <person name="Tamaki H."/>
        </authorList>
    </citation>
    <scope>NUCLEOTIDE SEQUENCE [LARGE SCALE GENOMIC DNA]</scope>
    <source>
        <strain evidence="2">BS525</strain>
    </source>
</reference>
<dbReference type="EMBL" id="QLTW01000012">
    <property type="protein sequence ID" value="MBT9144577.1"/>
    <property type="molecule type" value="Genomic_DNA"/>
</dbReference>
<keyword evidence="1" id="KW-0472">Membrane</keyword>
<feature type="transmembrane region" description="Helical" evidence="1">
    <location>
        <begin position="6"/>
        <end position="28"/>
    </location>
</feature>
<name>A0A9E2BGQ0_PSYF1</name>
<evidence type="ECO:0000313" key="3">
    <source>
        <dbReference type="Proteomes" id="UP000811545"/>
    </source>
</evidence>
<comment type="caution">
    <text evidence="2">The sequence shown here is derived from an EMBL/GenBank/DDBJ whole genome shotgun (WGS) entry which is preliminary data.</text>
</comment>
<proteinExistence type="predicted"/>
<protein>
    <recommendedName>
        <fullName evidence="4">DUF4446 family protein</fullName>
    </recommendedName>
</protein>
<dbReference type="Proteomes" id="UP000811545">
    <property type="component" value="Unassembled WGS sequence"/>
</dbReference>
<dbReference type="Pfam" id="PF14584">
    <property type="entry name" value="DUF4446"/>
    <property type="match status" value="1"/>
</dbReference>
<keyword evidence="1" id="KW-1133">Transmembrane helix</keyword>
<accession>A0A9E2BGQ0</accession>
<evidence type="ECO:0000313" key="2">
    <source>
        <dbReference type="EMBL" id="MBT9144577.1"/>
    </source>
</evidence>
<keyword evidence="1" id="KW-0812">Transmembrane</keyword>
<dbReference type="InterPro" id="IPR027981">
    <property type="entry name" value="DUF4446"/>
</dbReference>
<evidence type="ECO:0000256" key="1">
    <source>
        <dbReference type="SAM" id="Phobius"/>
    </source>
</evidence>
<dbReference type="AlphaFoldDB" id="A0A9E2BGQ0"/>
<evidence type="ECO:0008006" key="4">
    <source>
        <dbReference type="Google" id="ProtNLM"/>
    </source>
</evidence>